<organism evidence="3 4">
    <name type="scientific">Cudoniella acicularis</name>
    <dbReference type="NCBI Taxonomy" id="354080"/>
    <lineage>
        <taxon>Eukaryota</taxon>
        <taxon>Fungi</taxon>
        <taxon>Dikarya</taxon>
        <taxon>Ascomycota</taxon>
        <taxon>Pezizomycotina</taxon>
        <taxon>Leotiomycetes</taxon>
        <taxon>Helotiales</taxon>
        <taxon>Tricladiaceae</taxon>
        <taxon>Cudoniella</taxon>
    </lineage>
</organism>
<feature type="transmembrane region" description="Helical" evidence="2">
    <location>
        <begin position="20"/>
        <end position="39"/>
    </location>
</feature>
<feature type="transmembrane region" description="Helical" evidence="2">
    <location>
        <begin position="132"/>
        <end position="149"/>
    </location>
</feature>
<dbReference type="GO" id="GO:0015489">
    <property type="term" value="F:putrescine transmembrane transporter activity"/>
    <property type="evidence" value="ECO:0007669"/>
    <property type="project" value="TreeGrafter"/>
</dbReference>
<dbReference type="OrthoDB" id="6132759at2759"/>
<dbReference type="AlphaFoldDB" id="A0A8H4VWH4"/>
<name>A0A8H4VWH4_9HELO</name>
<accession>A0A8H4VWH4</accession>
<dbReference type="GO" id="GO:0015606">
    <property type="term" value="F:spermidine transmembrane transporter activity"/>
    <property type="evidence" value="ECO:0007669"/>
    <property type="project" value="TreeGrafter"/>
</dbReference>
<evidence type="ECO:0000313" key="3">
    <source>
        <dbReference type="EMBL" id="KAF4624777.1"/>
    </source>
</evidence>
<dbReference type="Proteomes" id="UP000566819">
    <property type="component" value="Unassembled WGS sequence"/>
</dbReference>
<feature type="transmembrane region" description="Helical" evidence="2">
    <location>
        <begin position="161"/>
        <end position="182"/>
    </location>
</feature>
<proteinExistence type="predicted"/>
<evidence type="ECO:0000256" key="1">
    <source>
        <dbReference type="ARBA" id="ARBA00022448"/>
    </source>
</evidence>
<feature type="transmembrane region" description="Helical" evidence="2">
    <location>
        <begin position="60"/>
        <end position="78"/>
    </location>
</feature>
<gene>
    <name evidence="3" type="ORF">G7Y89_g13392</name>
</gene>
<evidence type="ECO:0000313" key="4">
    <source>
        <dbReference type="Proteomes" id="UP000566819"/>
    </source>
</evidence>
<dbReference type="PANTHER" id="PTHR46154">
    <property type="match status" value="1"/>
</dbReference>
<keyword evidence="2" id="KW-1133">Transmembrane helix</keyword>
<comment type="caution">
    <text evidence="3">The sequence shown here is derived from an EMBL/GenBank/DDBJ whole genome shotgun (WGS) entry which is preliminary data.</text>
</comment>
<keyword evidence="1" id="KW-0813">Transport</keyword>
<keyword evidence="2" id="KW-0812">Transmembrane</keyword>
<reference evidence="3 4" key="1">
    <citation type="submission" date="2020-03" db="EMBL/GenBank/DDBJ databases">
        <title>Draft Genome Sequence of Cudoniella acicularis.</title>
        <authorList>
            <person name="Buettner E."/>
            <person name="Kellner H."/>
        </authorList>
    </citation>
    <scope>NUCLEOTIDE SEQUENCE [LARGE SCALE GENOMIC DNA]</scope>
    <source>
        <strain evidence="3 4">DSM 108380</strain>
    </source>
</reference>
<evidence type="ECO:0000256" key="2">
    <source>
        <dbReference type="SAM" id="Phobius"/>
    </source>
</evidence>
<protein>
    <submittedName>
        <fullName evidence="3">Uncharacterized protein</fullName>
    </submittedName>
</protein>
<sequence length="204" mass="23027">MPCKNQTSDLRLVTSSHVSLYLTTYGPPIGTALGICAWLETTKGTYGTINIDTTFENWPMFTGCLVSLVIPLLMWGAMRPFMKEAYDWDLLFLMVARDPGPGDKSFTHEDDDSLGLGYDTKELPQASFMEKSVSAVLCLIFLIIIPFPMYGSGHAMSRKFFIVWTVLVFLWSWTAALMIWFMPVWPSRKALVKVAKGIFDREEG</sequence>
<keyword evidence="2" id="KW-0472">Membrane</keyword>
<dbReference type="GO" id="GO:0015204">
    <property type="term" value="F:urea transmembrane transporter activity"/>
    <property type="evidence" value="ECO:0007669"/>
    <property type="project" value="InterPro"/>
</dbReference>
<dbReference type="InterPro" id="IPR031155">
    <property type="entry name" value="DUR"/>
</dbReference>
<dbReference type="GO" id="GO:0005886">
    <property type="term" value="C:plasma membrane"/>
    <property type="evidence" value="ECO:0007669"/>
    <property type="project" value="TreeGrafter"/>
</dbReference>
<keyword evidence="4" id="KW-1185">Reference proteome</keyword>
<dbReference type="EMBL" id="JAAMPI010001557">
    <property type="protein sequence ID" value="KAF4624777.1"/>
    <property type="molecule type" value="Genomic_DNA"/>
</dbReference>
<dbReference type="PANTHER" id="PTHR46154:SF4">
    <property type="entry name" value="UREA ACTIVE TRANSPORTER"/>
    <property type="match status" value="1"/>
</dbReference>